<dbReference type="OrthoDB" id="10072397at2759"/>
<dbReference type="SUPFAM" id="SSF57903">
    <property type="entry name" value="FYVE/PHD zinc finger"/>
    <property type="match status" value="1"/>
</dbReference>
<dbReference type="GeneID" id="111604174"/>
<organism evidence="2 3">
    <name type="scientific">Drosophila hydei</name>
    <name type="common">Fruit fly</name>
    <dbReference type="NCBI Taxonomy" id="7224"/>
    <lineage>
        <taxon>Eukaryota</taxon>
        <taxon>Metazoa</taxon>
        <taxon>Ecdysozoa</taxon>
        <taxon>Arthropoda</taxon>
        <taxon>Hexapoda</taxon>
        <taxon>Insecta</taxon>
        <taxon>Pterygota</taxon>
        <taxon>Neoptera</taxon>
        <taxon>Endopterygota</taxon>
        <taxon>Diptera</taxon>
        <taxon>Brachycera</taxon>
        <taxon>Muscomorpha</taxon>
        <taxon>Ephydroidea</taxon>
        <taxon>Drosophilidae</taxon>
        <taxon>Drosophila</taxon>
    </lineage>
</organism>
<dbReference type="AlphaFoldDB" id="A0A6J1MEW6"/>
<protein>
    <submittedName>
        <fullName evidence="3">General transcriptional corepressor trfA isoform X4</fullName>
    </submittedName>
</protein>
<dbReference type="Proteomes" id="UP000504633">
    <property type="component" value="Unplaced"/>
</dbReference>
<feature type="compositionally biased region" description="Polar residues" evidence="1">
    <location>
        <begin position="1006"/>
        <end position="1017"/>
    </location>
</feature>
<reference evidence="3" key="1">
    <citation type="submission" date="2025-08" db="UniProtKB">
        <authorList>
            <consortium name="RefSeq"/>
        </authorList>
    </citation>
    <scope>IDENTIFICATION</scope>
    <source>
        <strain evidence="3">15085-1641.00</strain>
        <tissue evidence="3">Whole body</tissue>
    </source>
</reference>
<keyword evidence="2" id="KW-1185">Reference proteome</keyword>
<feature type="region of interest" description="Disordered" evidence="1">
    <location>
        <begin position="1"/>
        <end position="35"/>
    </location>
</feature>
<feature type="compositionally biased region" description="Polar residues" evidence="1">
    <location>
        <begin position="873"/>
        <end position="889"/>
    </location>
</feature>
<feature type="compositionally biased region" description="Low complexity" evidence="1">
    <location>
        <begin position="1"/>
        <end position="28"/>
    </location>
</feature>
<dbReference type="Gene3D" id="3.30.40.10">
    <property type="entry name" value="Zinc/RING finger domain, C3HC4 (zinc finger)"/>
    <property type="match status" value="1"/>
</dbReference>
<evidence type="ECO:0000313" key="2">
    <source>
        <dbReference type="Proteomes" id="UP000504633"/>
    </source>
</evidence>
<proteinExistence type="predicted"/>
<dbReference type="RefSeq" id="XP_023177885.2">
    <property type="nucleotide sequence ID" value="XM_023322117.2"/>
</dbReference>
<dbReference type="InterPro" id="IPR013083">
    <property type="entry name" value="Znf_RING/FYVE/PHD"/>
</dbReference>
<dbReference type="CTD" id="35698"/>
<name>A0A6J1MEW6_DROHY</name>
<accession>A0A6J1MEW6</accession>
<feature type="region of interest" description="Disordered" evidence="1">
    <location>
        <begin position="969"/>
        <end position="1034"/>
    </location>
</feature>
<sequence>MAANTLAASNAAPLTPTTPATPTTPTTPVDSPAQQLNNSVDSGIAVLDVDHQAVKRRQRLQQCQRILQLLQRDQPTYQQLRDRLSKIVTKKPKKLNGSDEQCSCNVCCAELDLSSAKNYVTCCTCGKQVCRGIKCANWLPKAAQWVCELCHSSKQSLEQTSSWVAEQMSFNQQKFVYPLRTRSEIYIPISAELADSSMHFESVSQVGMNTNMSLDERSRIREYVEEIVAEMLGGNLDHIKVGQLSKSENYLPAIVNGHNNNSSNNNNNNNDQLADISQTRLRTLIESIIAETLRSGSNSLKTPSGAVSEISLDTRSNGQLSGFQNNNNKRRHRTEHYFEPKIYQDLLATAVLNKIADKEGNTRLITESTPDLSTHNIDENYNAEALSTTSGSSIEPRSDCSLTDHELGVNAGKSEKHAGLQLDMERESVLSDYIAAHMVPLPDFSASVTESEDDIISMSSSMVGDGTWEDNWLFKKKRSTLQSSGTPSSIGMLVPAPKENIRAQIGDRTADEVSDLSEMGSDAEETSLDLLRCDNALNDRLLSKHLIGGQNTKLVLDELVDRTSLTSNTLPAEHEPAFTETTNPLVQQPMKTSKLLVPPPPMSFQDDDEDEIDDTAQKPIAGSIAEREVKKWYNAVEMPNNPYAPEALKQRISGTQERFMDVPNISPSAEHKALALMANAANNGEQEPAKEDYKRYSRDYYINNAPLATTPTRTASLACSSSSNRSTEPADEDIVINEALKTSQAAVEQPEAPLQQEQDKLPDMSTDNKCIYTALPAQVLDAGSLDSQSNQSVLTTSDDSDTVRIYDFNKQETTVLKTSTSTTTSSMESALGGAATTNTSSSSAADANSNSSSIDASRKRERPVVLQFGPADTTPNVCSSPTVTPTRGSTPPAFRFLQPKRRLIEPSQVLSIDDDEMPEATTTPLDKPAIEDDVVHALPSVKALAQAFLLTSKRVQPERRWRAKTLQHHAKLMTPPPDTPEKPSTPQSRRQMLQHAVSMAEVADESTISSDLSSLETDPSLHSDGQPLAIPIASPASPVPVRRGFLRSNIAFFENLKFK</sequence>
<feature type="region of interest" description="Disordered" evidence="1">
    <location>
        <begin position="815"/>
        <end position="894"/>
    </location>
</feature>
<evidence type="ECO:0000256" key="1">
    <source>
        <dbReference type="SAM" id="MobiDB-lite"/>
    </source>
</evidence>
<feature type="compositionally biased region" description="Low complexity" evidence="1">
    <location>
        <begin position="834"/>
        <end position="855"/>
    </location>
</feature>
<gene>
    <name evidence="3" type="primary">LOC111604174</name>
</gene>
<dbReference type="InterPro" id="IPR011011">
    <property type="entry name" value="Znf_FYVE_PHD"/>
</dbReference>
<evidence type="ECO:0000313" key="3">
    <source>
        <dbReference type="RefSeq" id="XP_023177885.2"/>
    </source>
</evidence>